<dbReference type="EMBL" id="QMBQ01000009">
    <property type="protein sequence ID" value="RAZ72941.1"/>
    <property type="molecule type" value="Genomic_DNA"/>
</dbReference>
<dbReference type="PANTHER" id="PTHR11530">
    <property type="entry name" value="D-AMINO ACID OXIDASE"/>
    <property type="match status" value="1"/>
</dbReference>
<dbReference type="SUPFAM" id="SSF54373">
    <property type="entry name" value="FAD-linked reductases, C-terminal domain"/>
    <property type="match status" value="1"/>
</dbReference>
<dbReference type="OrthoDB" id="9790035at2"/>
<dbReference type="Proteomes" id="UP000251956">
    <property type="component" value="Unassembled WGS sequence"/>
</dbReference>
<dbReference type="Pfam" id="PF01266">
    <property type="entry name" value="DAO"/>
    <property type="match status" value="1"/>
</dbReference>
<evidence type="ECO:0000259" key="11">
    <source>
        <dbReference type="Pfam" id="PF01266"/>
    </source>
</evidence>
<comment type="caution">
    <text evidence="12">The sequence shown here is derived from an EMBL/GenBank/DDBJ whole genome shotgun (WGS) entry which is preliminary data.</text>
</comment>
<dbReference type="PANTHER" id="PTHR11530:SF11">
    <property type="entry name" value="D-ASPARTATE OXIDASE"/>
    <property type="match status" value="1"/>
</dbReference>
<evidence type="ECO:0000313" key="13">
    <source>
        <dbReference type="Proteomes" id="UP000251956"/>
    </source>
</evidence>
<organism evidence="12 13">
    <name type="scientific">Mesorhizobium atlanticum</name>
    <dbReference type="NCBI Taxonomy" id="2233532"/>
    <lineage>
        <taxon>Bacteria</taxon>
        <taxon>Pseudomonadati</taxon>
        <taxon>Pseudomonadota</taxon>
        <taxon>Alphaproteobacteria</taxon>
        <taxon>Hyphomicrobiales</taxon>
        <taxon>Phyllobacteriaceae</taxon>
        <taxon>Mesorhizobium</taxon>
    </lineage>
</organism>
<dbReference type="AlphaFoldDB" id="A0A330GN76"/>
<evidence type="ECO:0000256" key="9">
    <source>
        <dbReference type="ARBA" id="ARBA00039751"/>
    </source>
</evidence>
<dbReference type="InterPro" id="IPR023209">
    <property type="entry name" value="DAO"/>
</dbReference>
<keyword evidence="5" id="KW-0274">FAD</keyword>
<evidence type="ECO:0000256" key="7">
    <source>
        <dbReference type="ARBA" id="ARBA00023002"/>
    </source>
</evidence>
<keyword evidence="6" id="KW-0784">Thiamine biosynthesis</keyword>
<evidence type="ECO:0000313" key="12">
    <source>
        <dbReference type="EMBL" id="RAZ72941.1"/>
    </source>
</evidence>
<comment type="pathway">
    <text evidence="2">Cofactor biosynthesis; thiamine diphosphate biosynthesis.</text>
</comment>
<dbReference type="GO" id="GO:0003884">
    <property type="term" value="F:D-amino-acid oxidase activity"/>
    <property type="evidence" value="ECO:0007669"/>
    <property type="project" value="UniProtKB-EC"/>
</dbReference>
<feature type="domain" description="FAD dependent oxidoreductase" evidence="11">
    <location>
        <begin position="3"/>
        <end position="312"/>
    </location>
</feature>
<keyword evidence="4" id="KW-0285">Flavoprotein</keyword>
<keyword evidence="13" id="KW-1185">Reference proteome</keyword>
<dbReference type="SUPFAM" id="SSF51971">
    <property type="entry name" value="Nucleotide-binding domain"/>
    <property type="match status" value="1"/>
</dbReference>
<dbReference type="RefSeq" id="WP_112130144.1">
    <property type="nucleotide sequence ID" value="NZ_QMBQ01000009.1"/>
</dbReference>
<evidence type="ECO:0000256" key="3">
    <source>
        <dbReference type="ARBA" id="ARBA00006730"/>
    </source>
</evidence>
<evidence type="ECO:0000256" key="2">
    <source>
        <dbReference type="ARBA" id="ARBA00004948"/>
    </source>
</evidence>
<keyword evidence="7 12" id="KW-0560">Oxidoreductase</keyword>
<comment type="similarity">
    <text evidence="3">Belongs to the DAMOX/DASOX family.</text>
</comment>
<evidence type="ECO:0000256" key="10">
    <source>
        <dbReference type="ARBA" id="ARBA00049547"/>
    </source>
</evidence>
<evidence type="ECO:0000256" key="5">
    <source>
        <dbReference type="ARBA" id="ARBA00022827"/>
    </source>
</evidence>
<dbReference type="InterPro" id="IPR012727">
    <property type="entry name" value="Gly_oxidase_ThiO"/>
</dbReference>
<sequence>MRRILVKGAGVAGLTVAHELAARGASVTVAEIRSQIGGNASWLAGGMFAPWCERESAEEAVVTLGKTSADWWERTLPGLVTRAGTLVVAHARDTFELARFAARTRAYEAVNEETIAALEPDLAGRFRQGLFFAGEAHLDPRRALDALAGKLRAMGVDFLFEAGEPALSGFNQVIDCTGIARTDDDLRGVRGEMLLLHTCEVSLARPVRLLHPRHPIYIVPRADHHFMVGATMIESDHDGPITARSLMELLNAAYAVHPAFGEAEIVETGVGVRPAYPDNLPRVKRRKDGTITINGLYRHGFLLSPAMAEQAAGLLFNSSADLESDNEADRQRRSA</sequence>
<evidence type="ECO:0000256" key="6">
    <source>
        <dbReference type="ARBA" id="ARBA00022977"/>
    </source>
</evidence>
<dbReference type="GO" id="GO:0009229">
    <property type="term" value="P:thiamine diphosphate biosynthetic process"/>
    <property type="evidence" value="ECO:0007669"/>
    <property type="project" value="UniProtKB-UniPathway"/>
</dbReference>
<name>A0A330GN76_9HYPH</name>
<dbReference type="InterPro" id="IPR006076">
    <property type="entry name" value="FAD-dep_OxRdtase"/>
</dbReference>
<proteinExistence type="inferred from homology"/>
<dbReference type="UniPathway" id="UPA00060"/>
<gene>
    <name evidence="12" type="primary">thiO</name>
    <name evidence="12" type="ORF">DPM35_26500</name>
</gene>
<dbReference type="Gene3D" id="3.30.9.10">
    <property type="entry name" value="D-Amino Acid Oxidase, subunit A, domain 2"/>
    <property type="match status" value="2"/>
</dbReference>
<evidence type="ECO:0000256" key="4">
    <source>
        <dbReference type="ARBA" id="ARBA00022630"/>
    </source>
</evidence>
<dbReference type="GO" id="GO:0009228">
    <property type="term" value="P:thiamine biosynthetic process"/>
    <property type="evidence" value="ECO:0007669"/>
    <property type="project" value="UniProtKB-KW"/>
</dbReference>
<protein>
    <recommendedName>
        <fullName evidence="9">D-amino-acid oxidase</fullName>
        <ecNumber evidence="8">1.4.3.3</ecNumber>
    </recommendedName>
</protein>
<dbReference type="NCBIfam" id="TIGR02352">
    <property type="entry name" value="thiamin_ThiO"/>
    <property type="match status" value="1"/>
</dbReference>
<dbReference type="EC" id="1.4.3.3" evidence="8"/>
<dbReference type="GO" id="GO:0046416">
    <property type="term" value="P:D-amino acid metabolic process"/>
    <property type="evidence" value="ECO:0007669"/>
    <property type="project" value="InterPro"/>
</dbReference>
<dbReference type="GO" id="GO:0071949">
    <property type="term" value="F:FAD binding"/>
    <property type="evidence" value="ECO:0007669"/>
    <property type="project" value="InterPro"/>
</dbReference>
<dbReference type="InterPro" id="IPR036188">
    <property type="entry name" value="FAD/NAD-bd_sf"/>
</dbReference>
<comment type="cofactor">
    <cofactor evidence="1">
        <name>FAD</name>
        <dbReference type="ChEBI" id="CHEBI:57692"/>
    </cofactor>
</comment>
<evidence type="ECO:0000256" key="8">
    <source>
        <dbReference type="ARBA" id="ARBA00039101"/>
    </source>
</evidence>
<accession>A0A330GN76</accession>
<evidence type="ECO:0000256" key="1">
    <source>
        <dbReference type="ARBA" id="ARBA00001974"/>
    </source>
</evidence>
<comment type="catalytic activity">
    <reaction evidence="10">
        <text>a D-alpha-amino acid + O2 + H2O = a 2-oxocarboxylate + H2O2 + NH4(+)</text>
        <dbReference type="Rhea" id="RHEA:21816"/>
        <dbReference type="ChEBI" id="CHEBI:15377"/>
        <dbReference type="ChEBI" id="CHEBI:15379"/>
        <dbReference type="ChEBI" id="CHEBI:16240"/>
        <dbReference type="ChEBI" id="CHEBI:28938"/>
        <dbReference type="ChEBI" id="CHEBI:35179"/>
        <dbReference type="ChEBI" id="CHEBI:59871"/>
        <dbReference type="EC" id="1.4.3.3"/>
    </reaction>
    <physiologicalReaction direction="left-to-right" evidence="10">
        <dbReference type="Rhea" id="RHEA:21817"/>
    </physiologicalReaction>
</comment>
<reference evidence="12 13" key="1">
    <citation type="submission" date="2018-07" db="EMBL/GenBank/DDBJ databases">
        <title>Diversity of Mesorhizobium strains in Brazil.</title>
        <authorList>
            <person name="Helene L.C.F."/>
            <person name="Dall'Agnol R."/>
            <person name="Delamuta J.R.M."/>
            <person name="Hungria M."/>
        </authorList>
    </citation>
    <scope>NUCLEOTIDE SEQUENCE [LARGE SCALE GENOMIC DNA]</scope>
    <source>
        <strain evidence="12 13">CNPSo 3140</strain>
    </source>
</reference>
<dbReference type="Gene3D" id="3.50.50.60">
    <property type="entry name" value="FAD/NAD(P)-binding domain"/>
    <property type="match status" value="2"/>
</dbReference>